<accession>A0A3M8P999</accession>
<evidence type="ECO:0000313" key="3">
    <source>
        <dbReference type="Proteomes" id="UP000275473"/>
    </source>
</evidence>
<sequence>MLPLEGIKVVSLEQAVAAPFATRQLADLGARVIKVERPGVGDFARNYDTTVKGMASHFVWLNRSKESLGLDLKQEEAKKALHKLLAEADVFLHNLAPGAVDRLGFSAEELRKQYPELIICSISGYGTFGPYTNKKAYDLLIQCEAGLVSITGTEDTPSKAGISIADIAAGMYAYTGVLTAIISRYKTGKGAIIEVSMLEALAEWMGYPLYYSAYGENEPKRTGASHATIYPYGPFATGDDKMVFLGIQNEREWVQFCEKVLENPELASDERFNSNSKRVENKGALRDIIEKEFQKKDSEQVIEGLEEARIANAHLNTLADLIDHPQLEARQRWSEVDSPVGKLKALIPPTTFDEIETVMKPIPDVGEHSEAILKELGLDESAILQLTKS</sequence>
<dbReference type="SUPFAM" id="SSF89796">
    <property type="entry name" value="CoA-transferase family III (CaiB/BaiF)"/>
    <property type="match status" value="1"/>
</dbReference>
<dbReference type="InterPro" id="IPR003673">
    <property type="entry name" value="CoA-Trfase_fam_III"/>
</dbReference>
<proteinExistence type="predicted"/>
<dbReference type="PANTHER" id="PTHR48207:SF3">
    <property type="entry name" value="SUCCINATE--HYDROXYMETHYLGLUTARATE COA-TRANSFERASE"/>
    <property type="match status" value="1"/>
</dbReference>
<dbReference type="PANTHER" id="PTHR48207">
    <property type="entry name" value="SUCCINATE--HYDROXYMETHYLGLUTARATE COA-TRANSFERASE"/>
    <property type="match status" value="1"/>
</dbReference>
<dbReference type="Gene3D" id="3.40.50.10540">
    <property type="entry name" value="Crotonobetainyl-coa:carnitine coa-transferase, domain 1"/>
    <property type="match status" value="1"/>
</dbReference>
<comment type="caution">
    <text evidence="2">The sequence shown here is derived from an EMBL/GenBank/DDBJ whole genome shotgun (WGS) entry which is preliminary data.</text>
</comment>
<dbReference type="InterPro" id="IPR050483">
    <property type="entry name" value="CoA-transferase_III_domain"/>
</dbReference>
<dbReference type="AlphaFoldDB" id="A0A3M8P999"/>
<reference evidence="2 3" key="1">
    <citation type="journal article" date="2018" name="Int. J. Syst. Evol. Microbiol.">
        <title>Planococcus salinus sp. nov., a moderately halophilic bacterium isolated from a saline-alkali soil.</title>
        <authorList>
            <person name="Gan L."/>
        </authorList>
    </citation>
    <scope>NUCLEOTIDE SEQUENCE [LARGE SCALE GENOMIC DNA]</scope>
    <source>
        <strain evidence="2 3">LCB217</strain>
    </source>
</reference>
<evidence type="ECO:0000313" key="2">
    <source>
        <dbReference type="EMBL" id="RNF40248.1"/>
    </source>
</evidence>
<dbReference type="OrthoDB" id="9797653at2"/>
<keyword evidence="3" id="KW-1185">Reference proteome</keyword>
<dbReference type="Pfam" id="PF02515">
    <property type="entry name" value="CoA_transf_3"/>
    <property type="match status" value="1"/>
</dbReference>
<dbReference type="GO" id="GO:0008410">
    <property type="term" value="F:CoA-transferase activity"/>
    <property type="evidence" value="ECO:0007669"/>
    <property type="project" value="TreeGrafter"/>
</dbReference>
<gene>
    <name evidence="2" type="ORF">EEX84_06345</name>
</gene>
<dbReference type="InterPro" id="IPR023606">
    <property type="entry name" value="CoA-Trfase_III_dom_1_sf"/>
</dbReference>
<dbReference type="EMBL" id="RIAX01000003">
    <property type="protein sequence ID" value="RNF40248.1"/>
    <property type="molecule type" value="Genomic_DNA"/>
</dbReference>
<name>A0A3M8P999_9BACL</name>
<organism evidence="2 3">
    <name type="scientific">Planococcus salinus</name>
    <dbReference type="NCBI Taxonomy" id="1848460"/>
    <lineage>
        <taxon>Bacteria</taxon>
        <taxon>Bacillati</taxon>
        <taxon>Bacillota</taxon>
        <taxon>Bacilli</taxon>
        <taxon>Bacillales</taxon>
        <taxon>Caryophanaceae</taxon>
        <taxon>Planococcus</taxon>
    </lineage>
</organism>
<dbReference type="Proteomes" id="UP000275473">
    <property type="component" value="Unassembled WGS sequence"/>
</dbReference>
<keyword evidence="1 2" id="KW-0808">Transferase</keyword>
<dbReference type="InterPro" id="IPR044855">
    <property type="entry name" value="CoA-Trfase_III_dom3_sf"/>
</dbReference>
<dbReference type="Gene3D" id="3.30.1540.10">
    <property type="entry name" value="formyl-coa transferase, domain 3"/>
    <property type="match status" value="1"/>
</dbReference>
<dbReference type="RefSeq" id="WP_123164757.1">
    <property type="nucleotide sequence ID" value="NZ_RIAX01000003.1"/>
</dbReference>
<protein>
    <submittedName>
        <fullName evidence="2">CoA transferase</fullName>
    </submittedName>
</protein>
<evidence type="ECO:0000256" key="1">
    <source>
        <dbReference type="ARBA" id="ARBA00022679"/>
    </source>
</evidence>